<organism evidence="2 3">
    <name type="scientific">Aphanomyces astaci</name>
    <name type="common">Crayfish plague agent</name>
    <dbReference type="NCBI Taxonomy" id="112090"/>
    <lineage>
        <taxon>Eukaryota</taxon>
        <taxon>Sar</taxon>
        <taxon>Stramenopiles</taxon>
        <taxon>Oomycota</taxon>
        <taxon>Saprolegniomycetes</taxon>
        <taxon>Saprolegniales</taxon>
        <taxon>Verrucalvaceae</taxon>
        <taxon>Aphanomyces</taxon>
    </lineage>
</organism>
<dbReference type="AlphaFoldDB" id="A0A6A5AIC3"/>
<sequence>MCPSDVHRNQFLDGLLQEWRLVEAALAKQPPSPVLHTTIDPAAVGTSVLSSSPAVKRKLPLEFATPPPPPVSSLTPPHSSDPESISTLMNTPQLESYRIRLQRHAAALDGTSPTDSPSDGTPMNCTATTPASPPETLAPSNVVSNDLQQRDCLPEVSSQQQQQQHAPVPKPIISPSLHPASPHASDETVMSMKTTPSPVLLVPQSPPRTDATAMMTASFQPGTVAATQDYEDDEEASVPETELQVYLPNESGLLLPPSQYDDTAPPFTPTYQPPPRLLTKGGECGSRFENPDVHSPSFRIHTPSSTPPNTTTTFTKGLTIETITECIVDLPPQSPSKAVRIVATNVNKADRRFLLDCVRGLGGRLGLRFVPRRPNFPYAIDPPTGRPTL</sequence>
<comment type="caution">
    <text evidence="2">The sequence shown here is derived from an EMBL/GenBank/DDBJ whole genome shotgun (WGS) entry which is preliminary data.</text>
</comment>
<feature type="compositionally biased region" description="Low complexity" evidence="1">
    <location>
        <begin position="300"/>
        <end position="311"/>
    </location>
</feature>
<evidence type="ECO:0000256" key="1">
    <source>
        <dbReference type="SAM" id="MobiDB-lite"/>
    </source>
</evidence>
<feature type="region of interest" description="Disordered" evidence="1">
    <location>
        <begin position="153"/>
        <end position="189"/>
    </location>
</feature>
<protein>
    <submittedName>
        <fullName evidence="2">Uncharacterized protein</fullName>
    </submittedName>
</protein>
<evidence type="ECO:0000313" key="3">
    <source>
        <dbReference type="Proteomes" id="UP000469452"/>
    </source>
</evidence>
<feature type="compositionally biased region" description="Low complexity" evidence="1">
    <location>
        <begin position="171"/>
        <end position="183"/>
    </location>
</feature>
<proteinExistence type="predicted"/>
<accession>A0A6A5AIC3</accession>
<feature type="region of interest" description="Disordered" evidence="1">
    <location>
        <begin position="290"/>
        <end position="311"/>
    </location>
</feature>
<gene>
    <name evidence="2" type="ORF">AaE_001348</name>
</gene>
<feature type="region of interest" description="Disordered" evidence="1">
    <location>
        <begin position="108"/>
        <end position="141"/>
    </location>
</feature>
<dbReference type="EMBL" id="VJMI01002780">
    <property type="protein sequence ID" value="KAF0774952.1"/>
    <property type="molecule type" value="Genomic_DNA"/>
</dbReference>
<reference evidence="2 3" key="1">
    <citation type="submission" date="2019-06" db="EMBL/GenBank/DDBJ databases">
        <title>Genomics analysis of Aphanomyces spp. identifies a new class of oomycete effector associated with host adaptation.</title>
        <authorList>
            <person name="Gaulin E."/>
        </authorList>
    </citation>
    <scope>NUCLEOTIDE SEQUENCE [LARGE SCALE GENOMIC DNA]</scope>
    <source>
        <strain evidence="2 3">E</strain>
    </source>
</reference>
<evidence type="ECO:0000313" key="2">
    <source>
        <dbReference type="EMBL" id="KAF0774952.1"/>
    </source>
</evidence>
<dbReference type="Proteomes" id="UP000469452">
    <property type="component" value="Unassembled WGS sequence"/>
</dbReference>
<feature type="region of interest" description="Disordered" evidence="1">
    <location>
        <begin position="62"/>
        <end position="87"/>
    </location>
</feature>
<dbReference type="VEuPathDB" id="FungiDB:H257_09806"/>
<feature type="compositionally biased region" description="Polar residues" evidence="1">
    <location>
        <begin position="111"/>
        <end position="130"/>
    </location>
</feature>
<name>A0A6A5AIC3_APHAT</name>